<dbReference type="RefSeq" id="WP_050350248.1">
    <property type="nucleotide sequence ID" value="NZ_BOSN01000005.1"/>
</dbReference>
<organism evidence="2 3">
    <name type="scientific">Virgibacillus pantothenticus</name>
    <dbReference type="NCBI Taxonomy" id="1473"/>
    <lineage>
        <taxon>Bacteria</taxon>
        <taxon>Bacillati</taxon>
        <taxon>Bacillota</taxon>
        <taxon>Bacilli</taxon>
        <taxon>Bacillales</taxon>
        <taxon>Bacillaceae</taxon>
        <taxon>Virgibacillus</taxon>
    </lineage>
</organism>
<dbReference type="Proteomes" id="UP000036780">
    <property type="component" value="Unassembled WGS sequence"/>
</dbReference>
<feature type="transmembrane region" description="Helical" evidence="1">
    <location>
        <begin position="135"/>
        <end position="160"/>
    </location>
</feature>
<dbReference type="Pfam" id="PF17099">
    <property type="entry name" value="TrpP"/>
    <property type="match status" value="1"/>
</dbReference>
<dbReference type="OrthoDB" id="2243651at2"/>
<reference evidence="3" key="1">
    <citation type="submission" date="2015-07" db="EMBL/GenBank/DDBJ databases">
        <title>Fjat-10053 dsm26.</title>
        <authorList>
            <person name="Liu B."/>
            <person name="Wang J."/>
            <person name="Zhu Y."/>
            <person name="Liu G."/>
            <person name="Chen Q."/>
            <person name="Chen Z."/>
            <person name="Lan J."/>
            <person name="Che J."/>
            <person name="Ge C."/>
            <person name="Shi H."/>
            <person name="Pan Z."/>
            <person name="Liu X."/>
        </authorList>
    </citation>
    <scope>NUCLEOTIDE SEQUENCE [LARGE SCALE GENOMIC DNA]</scope>
    <source>
        <strain evidence="3">DSM 26</strain>
    </source>
</reference>
<protein>
    <submittedName>
        <fullName evidence="2">Tryptophan transporter</fullName>
    </submittedName>
</protein>
<name>A0A0L0QTE7_VIRPA</name>
<keyword evidence="1" id="KW-1133">Transmembrane helix</keyword>
<dbReference type="EMBL" id="LGTO01000004">
    <property type="protein sequence ID" value="KNE21965.1"/>
    <property type="molecule type" value="Genomic_DNA"/>
</dbReference>
<dbReference type="InterPro" id="IPR031360">
    <property type="entry name" value="TrpP"/>
</dbReference>
<keyword evidence="1" id="KW-0812">Transmembrane</keyword>
<keyword evidence="1" id="KW-0472">Membrane</keyword>
<sequence length="173" mass="18257">MNIRVLVTLSLLVGIGAVLHAVVPPVIFGVKPDMLLSMMFLGILLFPRLKYVMILSIATGAISALTTTAPGGQIANLIDKPITAIIFLSLFLVISKAVSPLTQAVILTAVGTMISGAIFLSVALFLIGIMDGSFIAMFSIAVLPAALLNSIIIAVVYPVVQRILKRTPQLMNT</sequence>
<dbReference type="PATRIC" id="fig|1473.5.peg.3747"/>
<accession>A0A0L0QTE7</accession>
<keyword evidence="3" id="KW-1185">Reference proteome</keyword>
<dbReference type="GeneID" id="66869706"/>
<evidence type="ECO:0000313" key="3">
    <source>
        <dbReference type="Proteomes" id="UP000036780"/>
    </source>
</evidence>
<feature type="transmembrane region" description="Helical" evidence="1">
    <location>
        <begin position="6"/>
        <end position="30"/>
    </location>
</feature>
<feature type="transmembrane region" description="Helical" evidence="1">
    <location>
        <begin position="51"/>
        <end position="69"/>
    </location>
</feature>
<dbReference type="AlphaFoldDB" id="A0A0L0QTE7"/>
<feature type="transmembrane region" description="Helical" evidence="1">
    <location>
        <begin position="81"/>
        <end position="98"/>
    </location>
</feature>
<evidence type="ECO:0000313" key="2">
    <source>
        <dbReference type="EMBL" id="KNE21965.1"/>
    </source>
</evidence>
<comment type="caution">
    <text evidence="2">The sequence shown here is derived from an EMBL/GenBank/DDBJ whole genome shotgun (WGS) entry which is preliminary data.</text>
</comment>
<proteinExistence type="predicted"/>
<gene>
    <name evidence="2" type="ORF">AFK71_03960</name>
</gene>
<feature type="transmembrane region" description="Helical" evidence="1">
    <location>
        <begin position="105"/>
        <end position="129"/>
    </location>
</feature>
<evidence type="ECO:0000256" key="1">
    <source>
        <dbReference type="SAM" id="Phobius"/>
    </source>
</evidence>